<feature type="region of interest" description="Disordered" evidence="1">
    <location>
        <begin position="1"/>
        <end position="25"/>
    </location>
</feature>
<evidence type="ECO:0000313" key="3">
    <source>
        <dbReference type="Proteomes" id="UP000321798"/>
    </source>
</evidence>
<sequence>MSPAHPSPAAPEAPASDEEARTTAVSAPMRAAKVRAYTEHTTVGQVETTPDGNVTIACACGMVLTNGPTWSVDEHIRLHRAEARFLALADVAPAGIPRLVPWPLRSGPDGA</sequence>
<accession>A0A512PAG3</accession>
<dbReference type="Proteomes" id="UP000321798">
    <property type="component" value="Unassembled WGS sequence"/>
</dbReference>
<protein>
    <submittedName>
        <fullName evidence="2">Uncharacterized protein</fullName>
    </submittedName>
</protein>
<evidence type="ECO:0000313" key="2">
    <source>
        <dbReference type="EMBL" id="GEP68201.1"/>
    </source>
</evidence>
<feature type="compositionally biased region" description="Pro residues" evidence="1">
    <location>
        <begin position="1"/>
        <end position="11"/>
    </location>
</feature>
<dbReference type="RefSeq" id="WP_257024108.1">
    <property type="nucleotide sequence ID" value="NZ_JACBZJ010000001.1"/>
</dbReference>
<reference evidence="2 3" key="1">
    <citation type="submission" date="2019-07" db="EMBL/GenBank/DDBJ databases">
        <title>Whole genome shotgun sequence of Cellulomonas soli NBRC 109434.</title>
        <authorList>
            <person name="Hosoyama A."/>
            <person name="Uohara A."/>
            <person name="Ohji S."/>
            <person name="Ichikawa N."/>
        </authorList>
    </citation>
    <scope>NUCLEOTIDE SEQUENCE [LARGE SCALE GENOMIC DNA]</scope>
    <source>
        <strain evidence="2 3">NBRC 109434</strain>
    </source>
</reference>
<organism evidence="2 3">
    <name type="scientific">Cellulomonas soli</name>
    <dbReference type="NCBI Taxonomy" id="931535"/>
    <lineage>
        <taxon>Bacteria</taxon>
        <taxon>Bacillati</taxon>
        <taxon>Actinomycetota</taxon>
        <taxon>Actinomycetes</taxon>
        <taxon>Micrococcales</taxon>
        <taxon>Cellulomonadaceae</taxon>
        <taxon>Cellulomonas</taxon>
    </lineage>
</organism>
<dbReference type="EMBL" id="BKAL01000002">
    <property type="protein sequence ID" value="GEP68201.1"/>
    <property type="molecule type" value="Genomic_DNA"/>
</dbReference>
<proteinExistence type="predicted"/>
<gene>
    <name evidence="2" type="ORF">CSO01_09160</name>
</gene>
<comment type="caution">
    <text evidence="2">The sequence shown here is derived from an EMBL/GenBank/DDBJ whole genome shotgun (WGS) entry which is preliminary data.</text>
</comment>
<dbReference type="AlphaFoldDB" id="A0A512PAG3"/>
<evidence type="ECO:0000256" key="1">
    <source>
        <dbReference type="SAM" id="MobiDB-lite"/>
    </source>
</evidence>
<name>A0A512PAG3_9CELL</name>
<keyword evidence="3" id="KW-1185">Reference proteome</keyword>